<reference evidence="1" key="1">
    <citation type="submission" date="2020-05" db="EMBL/GenBank/DDBJ databases">
        <title>Large-scale comparative analyses of tick genomes elucidate their genetic diversity and vector capacities.</title>
        <authorList>
            <person name="Jia N."/>
            <person name="Wang J."/>
            <person name="Shi W."/>
            <person name="Du L."/>
            <person name="Sun Y."/>
            <person name="Zhan W."/>
            <person name="Jiang J."/>
            <person name="Wang Q."/>
            <person name="Zhang B."/>
            <person name="Ji P."/>
            <person name="Sakyi L.B."/>
            <person name="Cui X."/>
            <person name="Yuan T."/>
            <person name="Jiang B."/>
            <person name="Yang W."/>
            <person name="Lam T.T.-Y."/>
            <person name="Chang Q."/>
            <person name="Ding S."/>
            <person name="Wang X."/>
            <person name="Zhu J."/>
            <person name="Ruan X."/>
            <person name="Zhao L."/>
            <person name="Wei J."/>
            <person name="Que T."/>
            <person name="Du C."/>
            <person name="Cheng J."/>
            <person name="Dai P."/>
            <person name="Han X."/>
            <person name="Huang E."/>
            <person name="Gao Y."/>
            <person name="Liu J."/>
            <person name="Shao H."/>
            <person name="Ye R."/>
            <person name="Li L."/>
            <person name="Wei W."/>
            <person name="Wang X."/>
            <person name="Wang C."/>
            <person name="Yang T."/>
            <person name="Huo Q."/>
            <person name="Li W."/>
            <person name="Guo W."/>
            <person name="Chen H."/>
            <person name="Zhou L."/>
            <person name="Ni X."/>
            <person name="Tian J."/>
            <person name="Zhou Y."/>
            <person name="Sheng Y."/>
            <person name="Liu T."/>
            <person name="Pan Y."/>
            <person name="Xia L."/>
            <person name="Li J."/>
            <person name="Zhao F."/>
            <person name="Cao W."/>
        </authorList>
    </citation>
    <scope>NUCLEOTIDE SEQUENCE</scope>
    <source>
        <strain evidence="1">Hyas-2018</strain>
    </source>
</reference>
<protein>
    <submittedName>
        <fullName evidence="1">Uncharacterized protein</fullName>
    </submittedName>
</protein>
<name>A0ACB7SAU7_HYAAI</name>
<comment type="caution">
    <text evidence="1">The sequence shown here is derived from an EMBL/GenBank/DDBJ whole genome shotgun (WGS) entry which is preliminary data.</text>
</comment>
<dbReference type="EMBL" id="CM023485">
    <property type="protein sequence ID" value="KAH6929859.1"/>
    <property type="molecule type" value="Genomic_DNA"/>
</dbReference>
<dbReference type="Proteomes" id="UP000821845">
    <property type="component" value="Chromosome 5"/>
</dbReference>
<accession>A0ACB7SAU7</accession>
<keyword evidence="2" id="KW-1185">Reference proteome</keyword>
<evidence type="ECO:0000313" key="1">
    <source>
        <dbReference type="EMBL" id="KAH6929859.1"/>
    </source>
</evidence>
<organism evidence="1 2">
    <name type="scientific">Hyalomma asiaticum</name>
    <name type="common">Tick</name>
    <dbReference type="NCBI Taxonomy" id="266040"/>
    <lineage>
        <taxon>Eukaryota</taxon>
        <taxon>Metazoa</taxon>
        <taxon>Ecdysozoa</taxon>
        <taxon>Arthropoda</taxon>
        <taxon>Chelicerata</taxon>
        <taxon>Arachnida</taxon>
        <taxon>Acari</taxon>
        <taxon>Parasitiformes</taxon>
        <taxon>Ixodida</taxon>
        <taxon>Ixodoidea</taxon>
        <taxon>Ixodidae</taxon>
        <taxon>Hyalomminae</taxon>
        <taxon>Hyalomma</taxon>
    </lineage>
</organism>
<gene>
    <name evidence="1" type="ORF">HPB50_006422</name>
</gene>
<sequence>MFSFCIRNGIVPDVVRRLFAGFLPSIGHITRLCKILKAEHYRQARLYRQLLAALLFDCGDALRASSRHHKYLRIADRTTEFIWNLQLAHLRNEVKVKSPAPKHQVHTLEPLDLPPAVIRVLSLGPKFAVEPKRSPHELLSFVHRLSQHAPLGADGNCVDTCKEPALASLCGRKRERGAACNQNRGYCDVFHRCRTVDEGGPLARLEQLLVPNRLREWFKRYTWLVALLGVLFLSGVLLFIRCCAVLTPTNNPGLPKAKTLRESVQRPMDIFTAVMHRHHYCRHHRNGHHQEHHERRPPDVPEQQAPDPSKRPALAGAPGGPAKTTVDGVKRVEPDQKQADKGGAKQPQHVGIAADVPAGPVPVKNSVHSHQGARANRDDDGHIVGSTHIPGELLQKPALAKDSKPAAPTDNKIGREHIVMAKQAASTNTAGGTTVIKDGIAKLKDAVHMPAATTANALPTLANAAPTGAHPDAQRKQPTLPEPNAKFPAGAHQPKVPHVSPAGAFFKTAELADNLPQVVHLTSNVPLREAGKSEAPVRFPEQKPVLPVVPKGQRSPLRQAAPVAQLAPFISKGEDEGQKRVGPEAPVSQSTAKPLSIARQDGLRTLSRAAPHSSQVPLRPMRPKAVDAGLLKKSLNEKPSVNEKEGAVDAKLPKPIVMKPSTVAYTGKPGKQEHESSPTKKKENLELKELRVQKSAIEEVRQIAARNDGKPAGQEPTAMPAETIHKFSPKALPTKDHAEKPQGVTKADKKRDQYYSSDLRGSLEIAVKPQGTSMKANEARTTKVHPPRSAHERAVKMHRDKAKKTVDEATVTGGAKAKKKGKESARLEEERHSSEGMSEEDVRSTRKAERALPQVKPVSHLMQPKGAYAVAKPAKVVQELRKTEHEKPARTKRAYPDPCTTESDQEESEQRYRAQHVDSRYQRGWYDRRSDFQGSQRGWKHCAHNGSLNHPYDERADVKPSFLSGGSGYASSRGSSSSSSSSSELQRMMRTRNLPRPPPEDSSTKRRMLGALMATTALVLTLTIACLAIAIVARHAIEGTETTSFAQLLKLVRQFATGFKKHGLCRGDRVLLAVNNTTDTLVAILSLMFSGCVVCFASGPRTKRFVDVTSFKELPEMVLETLRENATKKALCALAFTSGTTGDPKGVMISQYSFVAAILGTTAIKCFCEEDVAINLWTLFSISSVRVFLTLLATGCTTVIVKPKVESKKLMEEIRRHNVTTVCASAAPMSALVNDAYAMGEKMPTVRRACSIGGMLAPSVVEKMRDVYRLISLAHVYGMTEAAGCVLVPPIDALAVPFLGYACPDVLIKVVDIETKEALPEGKAGQICFKIPSVMMGYLNKPEETRKVLGSEGWLLSGDCGYYDAEGRVYYIDRLADTIKCIGFHVPTAELEQLLLDIPEVHEAAVVGIPSAEYQDAPVAFIVTKQGASASTSLAERIKKHVAASCPKHMQLYGGVVFVEKFPKNDMGKVLKRELRKMAMDSKTQKL</sequence>
<proteinExistence type="predicted"/>
<evidence type="ECO:0000313" key="2">
    <source>
        <dbReference type="Proteomes" id="UP000821845"/>
    </source>
</evidence>